<protein>
    <submittedName>
        <fullName evidence="1">Uncharacterized protein</fullName>
    </submittedName>
</protein>
<gene>
    <name evidence="1" type="ORF">KCJAJFAP_00743</name>
</gene>
<keyword evidence="2" id="KW-1185">Reference proteome</keyword>
<dbReference type="AlphaFoldDB" id="A0A5K1IDV9"/>
<name>A0A5K1IDV9_9ACTN</name>
<accession>A0A5K1IDV9</accession>
<reference evidence="1 2" key="1">
    <citation type="submission" date="2019-10" db="EMBL/GenBank/DDBJ databases">
        <authorList>
            <person name="Wolf R A."/>
        </authorList>
    </citation>
    <scope>NUCLEOTIDE SEQUENCE [LARGE SCALE GENOMIC DNA]</scope>
    <source>
        <strain evidence="1">Collinsella_aerofaciens_MC2</strain>
    </source>
</reference>
<organism evidence="1 2">
    <name type="scientific">Collinsella aerofaciens</name>
    <dbReference type="NCBI Taxonomy" id="74426"/>
    <lineage>
        <taxon>Bacteria</taxon>
        <taxon>Bacillati</taxon>
        <taxon>Actinomycetota</taxon>
        <taxon>Coriobacteriia</taxon>
        <taxon>Coriobacteriales</taxon>
        <taxon>Coriobacteriaceae</taxon>
        <taxon>Collinsella</taxon>
    </lineage>
</organism>
<dbReference type="EMBL" id="CABWIE010000030">
    <property type="protein sequence ID" value="VWL99671.1"/>
    <property type="molecule type" value="Genomic_DNA"/>
</dbReference>
<evidence type="ECO:0000313" key="2">
    <source>
        <dbReference type="Proteomes" id="UP000361836"/>
    </source>
</evidence>
<dbReference type="Proteomes" id="UP000361836">
    <property type="component" value="Unassembled WGS sequence"/>
</dbReference>
<evidence type="ECO:0000313" key="1">
    <source>
        <dbReference type="EMBL" id="VWL99671.1"/>
    </source>
</evidence>
<sequence>MKKPALLSLIRIPPLCAIQRCTSGTGPLATNCQRACSCFGENSNLTVYVVRKRFA</sequence>
<proteinExistence type="predicted"/>